<dbReference type="OrthoDB" id="2019763at2759"/>
<protein>
    <submittedName>
        <fullName evidence="2">Uncharacterized protein</fullName>
    </submittedName>
</protein>
<name>A0A5B7EH03_PORTR</name>
<evidence type="ECO:0000313" key="2">
    <source>
        <dbReference type="EMBL" id="MPC32597.1"/>
    </source>
</evidence>
<comment type="caution">
    <text evidence="2">The sequence shown here is derived from an EMBL/GenBank/DDBJ whole genome shotgun (WGS) entry which is preliminary data.</text>
</comment>
<organism evidence="2 3">
    <name type="scientific">Portunus trituberculatus</name>
    <name type="common">Swimming crab</name>
    <name type="synonym">Neptunus trituberculatus</name>
    <dbReference type="NCBI Taxonomy" id="210409"/>
    <lineage>
        <taxon>Eukaryota</taxon>
        <taxon>Metazoa</taxon>
        <taxon>Ecdysozoa</taxon>
        <taxon>Arthropoda</taxon>
        <taxon>Crustacea</taxon>
        <taxon>Multicrustacea</taxon>
        <taxon>Malacostraca</taxon>
        <taxon>Eumalacostraca</taxon>
        <taxon>Eucarida</taxon>
        <taxon>Decapoda</taxon>
        <taxon>Pleocyemata</taxon>
        <taxon>Brachyura</taxon>
        <taxon>Eubrachyura</taxon>
        <taxon>Portunoidea</taxon>
        <taxon>Portunidae</taxon>
        <taxon>Portuninae</taxon>
        <taxon>Portunus</taxon>
    </lineage>
</organism>
<accession>A0A5B7EH03</accession>
<evidence type="ECO:0000313" key="3">
    <source>
        <dbReference type="Proteomes" id="UP000324222"/>
    </source>
</evidence>
<reference evidence="2 3" key="1">
    <citation type="submission" date="2019-05" db="EMBL/GenBank/DDBJ databases">
        <title>Another draft genome of Portunus trituberculatus and its Hox gene families provides insights of decapod evolution.</title>
        <authorList>
            <person name="Jeong J.-H."/>
            <person name="Song I."/>
            <person name="Kim S."/>
            <person name="Choi T."/>
            <person name="Kim D."/>
            <person name="Ryu S."/>
            <person name="Kim W."/>
        </authorList>
    </citation>
    <scope>NUCLEOTIDE SEQUENCE [LARGE SCALE GENOMIC DNA]</scope>
    <source>
        <tissue evidence="2">Muscle</tissue>
    </source>
</reference>
<keyword evidence="3" id="KW-1185">Reference proteome</keyword>
<dbReference type="Proteomes" id="UP000324222">
    <property type="component" value="Unassembled WGS sequence"/>
</dbReference>
<evidence type="ECO:0000256" key="1">
    <source>
        <dbReference type="SAM" id="MobiDB-lite"/>
    </source>
</evidence>
<gene>
    <name evidence="2" type="ORF">E2C01_025915</name>
</gene>
<proteinExistence type="predicted"/>
<feature type="region of interest" description="Disordered" evidence="1">
    <location>
        <begin position="53"/>
        <end position="84"/>
    </location>
</feature>
<dbReference type="AlphaFoldDB" id="A0A5B7EH03"/>
<dbReference type="EMBL" id="VSRR010002658">
    <property type="protein sequence ID" value="MPC32597.1"/>
    <property type="molecule type" value="Genomic_DNA"/>
</dbReference>
<sequence length="108" mass="11931">MALLHVVIGDKNIDEEGSVELEQTRARLVETQNELDRLKETLCQREEDCEKLRQGGRKAARPAPLWSAVNSSRPGSESPAPASLVTPTCAAAHAQHIRLNPPHSELFR</sequence>